<reference evidence="4" key="1">
    <citation type="journal article" date="2019" name="PLoS Negl. Trop. Dis.">
        <title>Revisiting the worldwide diversity of Leptospira species in the environment.</title>
        <authorList>
            <person name="Vincent A.T."/>
            <person name="Schiettekatte O."/>
            <person name="Bourhy P."/>
            <person name="Veyrier F.J."/>
            <person name="Picardeau M."/>
        </authorList>
    </citation>
    <scope>NUCLEOTIDE SEQUENCE [LARGE SCALE GENOMIC DNA]</scope>
    <source>
        <strain evidence="4">SSW15</strain>
    </source>
</reference>
<evidence type="ECO:0000259" key="3">
    <source>
        <dbReference type="PROSITE" id="PS50977"/>
    </source>
</evidence>
<evidence type="ECO:0000313" key="4">
    <source>
        <dbReference type="EMBL" id="TGK11477.1"/>
    </source>
</evidence>
<proteinExistence type="predicted"/>
<evidence type="ECO:0000256" key="1">
    <source>
        <dbReference type="ARBA" id="ARBA00023125"/>
    </source>
</evidence>
<dbReference type="InterPro" id="IPR050109">
    <property type="entry name" value="HTH-type_TetR-like_transc_reg"/>
</dbReference>
<organism evidence="4 5">
    <name type="scientific">Leptospira fletcheri</name>
    <dbReference type="NCBI Taxonomy" id="2484981"/>
    <lineage>
        <taxon>Bacteria</taxon>
        <taxon>Pseudomonadati</taxon>
        <taxon>Spirochaetota</taxon>
        <taxon>Spirochaetia</taxon>
        <taxon>Leptospirales</taxon>
        <taxon>Leptospiraceae</taxon>
        <taxon>Leptospira</taxon>
    </lineage>
</organism>
<dbReference type="RefSeq" id="WP_135766882.1">
    <property type="nucleotide sequence ID" value="NZ_RQET01000004.1"/>
</dbReference>
<feature type="domain" description="HTH tetR-type" evidence="3">
    <location>
        <begin position="7"/>
        <end position="67"/>
    </location>
</feature>
<dbReference type="Pfam" id="PF00440">
    <property type="entry name" value="TetR_N"/>
    <property type="match status" value="1"/>
</dbReference>
<dbReference type="PROSITE" id="PS50977">
    <property type="entry name" value="HTH_TETR_2"/>
    <property type="match status" value="1"/>
</dbReference>
<dbReference type="PRINTS" id="PR00455">
    <property type="entry name" value="HTHTETR"/>
</dbReference>
<dbReference type="InterPro" id="IPR001647">
    <property type="entry name" value="HTH_TetR"/>
</dbReference>
<dbReference type="PANTHER" id="PTHR30055:SF207">
    <property type="entry name" value="HTH-TYPE TRANSCRIPTIONAL REPRESSOR FATR"/>
    <property type="match status" value="1"/>
</dbReference>
<dbReference type="InterPro" id="IPR032551">
    <property type="entry name" value="BscR_C"/>
</dbReference>
<gene>
    <name evidence="4" type="ORF">EHO60_03990</name>
</gene>
<dbReference type="OrthoDB" id="6430772at2"/>
<dbReference type="PANTHER" id="PTHR30055">
    <property type="entry name" value="HTH-TYPE TRANSCRIPTIONAL REGULATOR RUTR"/>
    <property type="match status" value="1"/>
</dbReference>
<feature type="DNA-binding region" description="H-T-H motif" evidence="2">
    <location>
        <begin position="30"/>
        <end position="49"/>
    </location>
</feature>
<dbReference type="InterPro" id="IPR009057">
    <property type="entry name" value="Homeodomain-like_sf"/>
</dbReference>
<dbReference type="SUPFAM" id="SSF46689">
    <property type="entry name" value="Homeodomain-like"/>
    <property type="match status" value="1"/>
</dbReference>
<dbReference type="InterPro" id="IPR036271">
    <property type="entry name" value="Tet_transcr_reg_TetR-rel_C_sf"/>
</dbReference>
<accession>A0A4R9GFV6</accession>
<protein>
    <submittedName>
        <fullName evidence="4">TetR/AcrR family transcriptional regulator</fullName>
    </submittedName>
</protein>
<keyword evidence="5" id="KW-1185">Reference proteome</keyword>
<dbReference type="Gene3D" id="1.10.357.10">
    <property type="entry name" value="Tetracycline Repressor, domain 2"/>
    <property type="match status" value="1"/>
</dbReference>
<dbReference type="Proteomes" id="UP000298458">
    <property type="component" value="Unassembled WGS sequence"/>
</dbReference>
<sequence length="192" mass="21843">MAVRDPEDKKERILSTALLLFTEKGFAATPMPELAKEAGIGAGTIYRYYKSKEELVNELYRLWKLKFNEALKSGYPFRASAKEKFFHLWKALGGFYRQYPKSFEFLELHSHSPYLDEESRRITAETMEYLAAFLEDAKSKGDVRTELGSMELVSLCYGAFVGMVKLSKSGLVKFDDDALLHAGEILWKGISA</sequence>
<dbReference type="Pfam" id="PF16295">
    <property type="entry name" value="TetR_C_10"/>
    <property type="match status" value="1"/>
</dbReference>
<evidence type="ECO:0000256" key="2">
    <source>
        <dbReference type="PROSITE-ProRule" id="PRU00335"/>
    </source>
</evidence>
<comment type="caution">
    <text evidence="4">The sequence shown here is derived from an EMBL/GenBank/DDBJ whole genome shotgun (WGS) entry which is preliminary data.</text>
</comment>
<name>A0A4R9GFV6_9LEPT</name>
<dbReference type="AlphaFoldDB" id="A0A4R9GFV6"/>
<keyword evidence="1 2" id="KW-0238">DNA-binding</keyword>
<dbReference type="EMBL" id="RQET01000004">
    <property type="protein sequence ID" value="TGK11477.1"/>
    <property type="molecule type" value="Genomic_DNA"/>
</dbReference>
<dbReference type="GO" id="GO:0003700">
    <property type="term" value="F:DNA-binding transcription factor activity"/>
    <property type="evidence" value="ECO:0007669"/>
    <property type="project" value="TreeGrafter"/>
</dbReference>
<dbReference type="GO" id="GO:0000976">
    <property type="term" value="F:transcription cis-regulatory region binding"/>
    <property type="evidence" value="ECO:0007669"/>
    <property type="project" value="TreeGrafter"/>
</dbReference>
<evidence type="ECO:0000313" key="5">
    <source>
        <dbReference type="Proteomes" id="UP000298458"/>
    </source>
</evidence>
<dbReference type="SUPFAM" id="SSF48498">
    <property type="entry name" value="Tetracyclin repressor-like, C-terminal domain"/>
    <property type="match status" value="1"/>
</dbReference>